<proteinExistence type="predicted"/>
<protein>
    <submittedName>
        <fullName evidence="1">Helix-turn-helix domain-containing protein</fullName>
    </submittedName>
</protein>
<dbReference type="Proteomes" id="UP001310386">
    <property type="component" value="Unassembled WGS sequence"/>
</dbReference>
<organism evidence="1 2">
    <name type="scientific">Ferviditalea candida</name>
    <dbReference type="NCBI Taxonomy" id="3108399"/>
    <lineage>
        <taxon>Bacteria</taxon>
        <taxon>Bacillati</taxon>
        <taxon>Bacillota</taxon>
        <taxon>Bacilli</taxon>
        <taxon>Bacillales</taxon>
        <taxon>Paenibacillaceae</taxon>
        <taxon>Ferviditalea</taxon>
    </lineage>
</organism>
<comment type="caution">
    <text evidence="1">The sequence shown here is derived from an EMBL/GenBank/DDBJ whole genome shotgun (WGS) entry which is preliminary data.</text>
</comment>
<sequence>MTQEELQQIWAARIKDYRASGERVSAWCERQGVTQRQLWYWMKKLKRLEQEKSADQPLWLSVHVDEDTTIPSSSLLVTVGSATIEVRAGFEPSLLADVIKTLKTVC</sequence>
<evidence type="ECO:0000313" key="2">
    <source>
        <dbReference type="Proteomes" id="UP001310386"/>
    </source>
</evidence>
<reference evidence="1" key="1">
    <citation type="submission" date="2023-12" db="EMBL/GenBank/DDBJ databases">
        <title>Fervidustalea candida gen. nov., sp. nov., a novel member of the family Paenibacillaceae isolated from a geothermal area.</title>
        <authorList>
            <person name="Li W.-J."/>
            <person name="Jiao J.-Y."/>
            <person name="Chen Y."/>
        </authorList>
    </citation>
    <scope>NUCLEOTIDE SEQUENCE</scope>
    <source>
        <strain evidence="1">SYSU GA230002</strain>
    </source>
</reference>
<gene>
    <name evidence="1" type="ORF">VF724_20875</name>
</gene>
<dbReference type="EMBL" id="JAYJLD010000080">
    <property type="protein sequence ID" value="MEB3104068.1"/>
    <property type="molecule type" value="Genomic_DNA"/>
</dbReference>
<dbReference type="RefSeq" id="WP_371756194.1">
    <property type="nucleotide sequence ID" value="NZ_JAYJLD010000080.1"/>
</dbReference>
<name>A0ABU5ZNI0_9BACL</name>
<accession>A0ABU5ZNI0</accession>
<keyword evidence="2" id="KW-1185">Reference proteome</keyword>
<dbReference type="NCBIfam" id="NF047593">
    <property type="entry name" value="IS66_ISAeme5_TnpA"/>
    <property type="match status" value="1"/>
</dbReference>
<evidence type="ECO:0000313" key="1">
    <source>
        <dbReference type="EMBL" id="MEB3104068.1"/>
    </source>
</evidence>